<dbReference type="RefSeq" id="WP_093328078.1">
    <property type="nucleotide sequence ID" value="NZ_AP027363.1"/>
</dbReference>
<dbReference type="Pfam" id="PF06527">
    <property type="entry name" value="TniQ"/>
    <property type="match status" value="1"/>
</dbReference>
<evidence type="ECO:0000313" key="2">
    <source>
        <dbReference type="EMBL" id="SET05226.1"/>
    </source>
</evidence>
<dbReference type="Proteomes" id="UP000199308">
    <property type="component" value="Unassembled WGS sequence"/>
</dbReference>
<dbReference type="STRING" id="349064.SAMN05660429_00924"/>
<dbReference type="OrthoDB" id="470139at2"/>
<protein>
    <submittedName>
        <fullName evidence="2">TniQ protein</fullName>
    </submittedName>
</protein>
<dbReference type="EMBL" id="FOHK01000004">
    <property type="protein sequence ID" value="SET05226.1"/>
    <property type="molecule type" value="Genomic_DNA"/>
</dbReference>
<gene>
    <name evidence="2" type="ORF">SAMN05660429_00924</name>
</gene>
<name>A0A1I0BE48_THASX</name>
<feature type="domain" description="TniQ" evidence="1">
    <location>
        <begin position="6"/>
        <end position="154"/>
    </location>
</feature>
<accession>A0A1I0BE48</accession>
<sequence length="307" mass="35522">MSVYHFPAPFEKEHLLGCLMRYVLPQGRKEYVKVAKRVSSNVSKVNSNSYWQSVYTDILKQYLPKYHHQLALNNTLLNVYTSLIESDFSTVLAEQVKYPSKLQLKHANLEQVHKGWKWCPECIFDDEGECGVAYWHCEHQFPLKKRCTKHGALLLSGCQSCGFAWSSILQGPGPSASCPKCGSTFSERHREDSYDDLWIERSANGILNGSLKFDKNKVKECFKVQYGFGEFKRQWSVAERKQIRDQQDLFGNWIDSLNLLNHLTPLPNGRNNSEHPAFNVSTYVFKSYDYAPIIHLLFSRYCREVLC</sequence>
<evidence type="ECO:0000313" key="3">
    <source>
        <dbReference type="Proteomes" id="UP000199308"/>
    </source>
</evidence>
<evidence type="ECO:0000259" key="1">
    <source>
        <dbReference type="Pfam" id="PF06527"/>
    </source>
</evidence>
<organism evidence="2 3">
    <name type="scientific">Thalassotalea agarivorans</name>
    <name type="common">Thalassomonas agarivorans</name>
    <dbReference type="NCBI Taxonomy" id="349064"/>
    <lineage>
        <taxon>Bacteria</taxon>
        <taxon>Pseudomonadati</taxon>
        <taxon>Pseudomonadota</taxon>
        <taxon>Gammaproteobacteria</taxon>
        <taxon>Alteromonadales</taxon>
        <taxon>Colwelliaceae</taxon>
        <taxon>Thalassotalea</taxon>
    </lineage>
</organism>
<reference evidence="2 3" key="1">
    <citation type="submission" date="2016-10" db="EMBL/GenBank/DDBJ databases">
        <authorList>
            <person name="de Groot N.N."/>
        </authorList>
    </citation>
    <scope>NUCLEOTIDE SEQUENCE [LARGE SCALE GENOMIC DNA]</scope>
    <source>
        <strain evidence="2 3">DSM 19706</strain>
    </source>
</reference>
<proteinExistence type="predicted"/>
<dbReference type="InterPro" id="IPR009492">
    <property type="entry name" value="TniQ"/>
</dbReference>
<keyword evidence="3" id="KW-1185">Reference proteome</keyword>
<dbReference type="AlphaFoldDB" id="A0A1I0BE48"/>